<evidence type="ECO:0000313" key="2">
    <source>
        <dbReference type="Proteomes" id="UP000068167"/>
    </source>
</evidence>
<protein>
    <submittedName>
        <fullName evidence="1">Uncharacterized protein</fullName>
    </submittedName>
</protein>
<reference evidence="1 2" key="1">
    <citation type="journal article" date="2016" name="Stand. Genomic Sci.">
        <title>Complete genome sequence and genomic characterization of Microcystis panniformis FACHB 1757 by third-generation sequencing.</title>
        <authorList>
            <person name="Zhang J.Y."/>
            <person name="Guan R."/>
            <person name="Zhang H.J."/>
            <person name="Li H."/>
            <person name="Xiao P."/>
            <person name="Yu G.L."/>
            <person name="Du L."/>
            <person name="Cao D.M."/>
            <person name="Zhu B.C."/>
            <person name="Li R.H."/>
            <person name="Lu Z.H."/>
        </authorList>
    </citation>
    <scope>NUCLEOTIDE SEQUENCE [LARGE SCALE GENOMIC DNA]</scope>
    <source>
        <strain evidence="1 2">FACHB-1757</strain>
    </source>
</reference>
<proteinExistence type="predicted"/>
<dbReference type="KEGG" id="mpk:VL20_2585"/>
<gene>
    <name evidence="1" type="ORF">VL20_2585</name>
</gene>
<dbReference type="Proteomes" id="UP000068167">
    <property type="component" value="Chromosome"/>
</dbReference>
<evidence type="ECO:0000313" key="1">
    <source>
        <dbReference type="EMBL" id="AKV67664.1"/>
    </source>
</evidence>
<sequence>METSFGACRETMGGLWVVMSVISYQLSVISDSVTSYQ</sequence>
<dbReference type="AlphaFoldDB" id="A0A0K1S0K0"/>
<keyword evidence="2" id="KW-1185">Reference proteome</keyword>
<organism evidence="1 2">
    <name type="scientific">Microcystis panniformis FACHB-1757</name>
    <dbReference type="NCBI Taxonomy" id="1638788"/>
    <lineage>
        <taxon>Bacteria</taxon>
        <taxon>Bacillati</taxon>
        <taxon>Cyanobacteriota</taxon>
        <taxon>Cyanophyceae</taxon>
        <taxon>Oscillatoriophycideae</taxon>
        <taxon>Chroococcales</taxon>
        <taxon>Microcystaceae</taxon>
        <taxon>Microcystis</taxon>
    </lineage>
</organism>
<name>A0A0K1S0K0_9CHRO</name>
<dbReference type="EMBL" id="CP011339">
    <property type="protein sequence ID" value="AKV67664.1"/>
    <property type="molecule type" value="Genomic_DNA"/>
</dbReference>
<accession>A0A0K1S0K0</accession>